<reference evidence="2" key="1">
    <citation type="submission" date="2021-03" db="EMBL/GenBank/DDBJ databases">
        <authorList>
            <person name="Kanchanasin P."/>
            <person name="Saeng-In P."/>
            <person name="Phongsopitanun W."/>
            <person name="Yuki M."/>
            <person name="Kudo T."/>
            <person name="Ohkuma M."/>
            <person name="Tanasupawat S."/>
        </authorList>
    </citation>
    <scope>NUCLEOTIDE SEQUENCE</scope>
    <source>
        <strain evidence="2">GKU 128</strain>
    </source>
</reference>
<dbReference type="Proteomes" id="UP000669179">
    <property type="component" value="Unassembled WGS sequence"/>
</dbReference>
<feature type="domain" description="SnoaL-like" evidence="1">
    <location>
        <begin position="26"/>
        <end position="113"/>
    </location>
</feature>
<dbReference type="EMBL" id="JAGEOJ010000005">
    <property type="protein sequence ID" value="MBO2447959.1"/>
    <property type="molecule type" value="Genomic_DNA"/>
</dbReference>
<dbReference type="InterPro" id="IPR032710">
    <property type="entry name" value="NTF2-like_dom_sf"/>
</dbReference>
<protein>
    <submittedName>
        <fullName evidence="2">Nuclear transport factor 2 family protein</fullName>
    </submittedName>
</protein>
<dbReference type="AlphaFoldDB" id="A0A939PE18"/>
<gene>
    <name evidence="2" type="ORF">J4573_12720</name>
</gene>
<comment type="caution">
    <text evidence="2">The sequence shown here is derived from an EMBL/GenBank/DDBJ whole genome shotgun (WGS) entry which is preliminary data.</text>
</comment>
<proteinExistence type="predicted"/>
<accession>A0A939PE18</accession>
<evidence type="ECO:0000313" key="2">
    <source>
        <dbReference type="EMBL" id="MBO2447959.1"/>
    </source>
</evidence>
<evidence type="ECO:0000259" key="1">
    <source>
        <dbReference type="Pfam" id="PF12680"/>
    </source>
</evidence>
<dbReference type="Gene3D" id="3.10.450.50">
    <property type="match status" value="1"/>
</dbReference>
<dbReference type="Pfam" id="PF12680">
    <property type="entry name" value="SnoaL_2"/>
    <property type="match status" value="1"/>
</dbReference>
<dbReference type="SUPFAM" id="SSF54427">
    <property type="entry name" value="NTF2-like"/>
    <property type="match status" value="1"/>
</dbReference>
<sequence>MGLTTERDLTDFLTAYPHDVIHAEEGPGAVLDRYFVPDFAWHADGIALDRQRVIDHTRAARKKGTAAEVEVHTALVSGDRVAAHYTLVATDKKTVTVEIFMVGHLAPDGRLARVHQLGKFS</sequence>
<keyword evidence="3" id="KW-1185">Reference proteome</keyword>
<evidence type="ECO:0000313" key="3">
    <source>
        <dbReference type="Proteomes" id="UP000669179"/>
    </source>
</evidence>
<dbReference type="InterPro" id="IPR037401">
    <property type="entry name" value="SnoaL-like"/>
</dbReference>
<organism evidence="2 3">
    <name type="scientific">Actinomadura barringtoniae</name>
    <dbReference type="NCBI Taxonomy" id="1427535"/>
    <lineage>
        <taxon>Bacteria</taxon>
        <taxon>Bacillati</taxon>
        <taxon>Actinomycetota</taxon>
        <taxon>Actinomycetes</taxon>
        <taxon>Streptosporangiales</taxon>
        <taxon>Thermomonosporaceae</taxon>
        <taxon>Actinomadura</taxon>
    </lineage>
</organism>
<name>A0A939PE18_9ACTN</name>
<dbReference type="RefSeq" id="WP_208255632.1">
    <property type="nucleotide sequence ID" value="NZ_JAGEOJ010000005.1"/>
</dbReference>